<organism evidence="3 4">
    <name type="scientific">Exaiptasia diaphana</name>
    <name type="common">Tropical sea anemone</name>
    <name type="synonym">Aiptasia pulchella</name>
    <dbReference type="NCBI Taxonomy" id="2652724"/>
    <lineage>
        <taxon>Eukaryota</taxon>
        <taxon>Metazoa</taxon>
        <taxon>Cnidaria</taxon>
        <taxon>Anthozoa</taxon>
        <taxon>Hexacorallia</taxon>
        <taxon>Actiniaria</taxon>
        <taxon>Aiptasiidae</taxon>
        <taxon>Exaiptasia</taxon>
    </lineage>
</organism>
<dbReference type="GeneID" id="110247389"/>
<dbReference type="RefSeq" id="XP_020909478.1">
    <property type="nucleotide sequence ID" value="XM_021053819.2"/>
</dbReference>
<evidence type="ECO:0000313" key="3">
    <source>
        <dbReference type="EnsemblMetazoa" id="XP_020909478.1"/>
    </source>
</evidence>
<feature type="compositionally biased region" description="Low complexity" evidence="2">
    <location>
        <begin position="25"/>
        <end position="36"/>
    </location>
</feature>
<evidence type="ECO:0000313" key="4">
    <source>
        <dbReference type="Proteomes" id="UP000887567"/>
    </source>
</evidence>
<feature type="region of interest" description="Disordered" evidence="2">
    <location>
        <begin position="1"/>
        <end position="58"/>
    </location>
</feature>
<dbReference type="OrthoDB" id="2130396at2759"/>
<keyword evidence="1" id="KW-0175">Coiled coil</keyword>
<dbReference type="EnsemblMetazoa" id="XM_021053819.2">
    <property type="protein sequence ID" value="XP_020909478.1"/>
    <property type="gene ID" value="LOC110247389"/>
</dbReference>
<keyword evidence="4" id="KW-1185">Reference proteome</keyword>
<dbReference type="AlphaFoldDB" id="A0A913XUR0"/>
<evidence type="ECO:0000256" key="2">
    <source>
        <dbReference type="SAM" id="MobiDB-lite"/>
    </source>
</evidence>
<protein>
    <submittedName>
        <fullName evidence="3">Uncharacterized protein</fullName>
    </submittedName>
</protein>
<dbReference type="KEGG" id="epa:110247389"/>
<proteinExistence type="predicted"/>
<sequence>MSTFGRSKGARSASPLRSTSPGNLRRSGSFGKSGRGLAASFDGSSTAAKSKHVRSSTADVGNIENEYIRNLQQQVYFLELETNYLREQARKASVIPPRVTEEADRMMRKLRDLQSQLDERSNDVSRKESKLLMLEAEKDTAVKRLRDVQGSLKIQDDCTALIKENAALAAQVIELQKHIDMDRAHKDEKDVRRSANIQELVSLKESNKQLKHELEKTQDLLRLE</sequence>
<dbReference type="Proteomes" id="UP000887567">
    <property type="component" value="Unplaced"/>
</dbReference>
<accession>A0A913XUR0</accession>
<name>A0A913XUR0_EXADI</name>
<reference evidence="3" key="1">
    <citation type="submission" date="2022-11" db="UniProtKB">
        <authorList>
            <consortium name="EnsemblMetazoa"/>
        </authorList>
    </citation>
    <scope>IDENTIFICATION</scope>
</reference>
<feature type="coiled-coil region" evidence="1">
    <location>
        <begin position="103"/>
        <end position="130"/>
    </location>
</feature>
<evidence type="ECO:0000256" key="1">
    <source>
        <dbReference type="SAM" id="Coils"/>
    </source>
</evidence>